<accession>A0A6I4US22</accession>
<proteinExistence type="predicted"/>
<sequence length="121" mass="12962">MAVTALIASLLMAQATVEAPAVEVAYDELTSGDTAAAIAKIEREAEGDADHPARLINLGIAYARAGRAEDARAMFKAAVRSEQRYRLETASGDWMDSRDLARRALAMLDQGAFASTQFASR</sequence>
<dbReference type="OrthoDB" id="92543at2"/>
<protein>
    <submittedName>
        <fullName evidence="1">Tetratricopeptide repeat protein</fullName>
    </submittedName>
</protein>
<dbReference type="Proteomes" id="UP000469159">
    <property type="component" value="Unassembled WGS sequence"/>
</dbReference>
<keyword evidence="2" id="KW-1185">Reference proteome</keyword>
<name>A0A6I4US22_9SPHN</name>
<gene>
    <name evidence="1" type="ORF">GRI75_08040</name>
</gene>
<dbReference type="EMBL" id="WTYK01000004">
    <property type="protein sequence ID" value="MXP41591.1"/>
    <property type="molecule type" value="Genomic_DNA"/>
</dbReference>
<reference evidence="1 2" key="1">
    <citation type="submission" date="2019-12" db="EMBL/GenBank/DDBJ databases">
        <title>Genomic-based taxomic classification of the family Erythrobacteraceae.</title>
        <authorList>
            <person name="Xu L."/>
        </authorList>
    </citation>
    <scope>NUCLEOTIDE SEQUENCE [LARGE SCALE GENOMIC DNA]</scope>
    <source>
        <strain evidence="1 2">MCCC 1K02066</strain>
    </source>
</reference>
<organism evidence="1 2">
    <name type="scientific">Croceibacterium soli</name>
    <dbReference type="NCBI Taxonomy" id="1739690"/>
    <lineage>
        <taxon>Bacteria</taxon>
        <taxon>Pseudomonadati</taxon>
        <taxon>Pseudomonadota</taxon>
        <taxon>Alphaproteobacteria</taxon>
        <taxon>Sphingomonadales</taxon>
        <taxon>Erythrobacteraceae</taxon>
        <taxon>Croceibacterium</taxon>
    </lineage>
</organism>
<comment type="caution">
    <text evidence="1">The sequence shown here is derived from an EMBL/GenBank/DDBJ whole genome shotgun (WGS) entry which is preliminary data.</text>
</comment>
<dbReference type="AlphaFoldDB" id="A0A6I4US22"/>
<dbReference type="SUPFAM" id="SSF48452">
    <property type="entry name" value="TPR-like"/>
    <property type="match status" value="1"/>
</dbReference>
<dbReference type="RefSeq" id="WP_160746451.1">
    <property type="nucleotide sequence ID" value="NZ_WTYK01000004.1"/>
</dbReference>
<evidence type="ECO:0000313" key="1">
    <source>
        <dbReference type="EMBL" id="MXP41591.1"/>
    </source>
</evidence>
<dbReference type="InterPro" id="IPR011990">
    <property type="entry name" value="TPR-like_helical_dom_sf"/>
</dbReference>
<dbReference type="Gene3D" id="1.25.40.10">
    <property type="entry name" value="Tetratricopeptide repeat domain"/>
    <property type="match status" value="1"/>
</dbReference>
<evidence type="ECO:0000313" key="2">
    <source>
        <dbReference type="Proteomes" id="UP000469159"/>
    </source>
</evidence>